<accession>A0ABW1XN87</accession>
<protein>
    <submittedName>
        <fullName evidence="1">Uncharacterized protein</fullName>
    </submittedName>
</protein>
<proteinExistence type="predicted"/>
<reference evidence="2" key="1">
    <citation type="journal article" date="2019" name="Int. J. Syst. Evol. Microbiol.">
        <title>The Global Catalogue of Microorganisms (GCM) 10K type strain sequencing project: providing services to taxonomists for standard genome sequencing and annotation.</title>
        <authorList>
            <consortium name="The Broad Institute Genomics Platform"/>
            <consortium name="The Broad Institute Genome Sequencing Center for Infectious Disease"/>
            <person name="Wu L."/>
            <person name="Ma J."/>
        </authorList>
    </citation>
    <scope>NUCLEOTIDE SEQUENCE [LARGE SCALE GENOMIC DNA]</scope>
    <source>
        <strain evidence="2">CGMCC 1.16031</strain>
    </source>
</reference>
<dbReference type="EMBL" id="JBHSUS010000001">
    <property type="protein sequence ID" value="MFC6440763.1"/>
    <property type="molecule type" value="Genomic_DNA"/>
</dbReference>
<gene>
    <name evidence="1" type="ORF">ACFP85_11475</name>
</gene>
<comment type="caution">
    <text evidence="1">The sequence shown here is derived from an EMBL/GenBank/DDBJ whole genome shotgun (WGS) entry which is preliminary data.</text>
</comment>
<organism evidence="1 2">
    <name type="scientific">Pseudobowmanella zhangzhouensis</name>
    <dbReference type="NCBI Taxonomy" id="1537679"/>
    <lineage>
        <taxon>Bacteria</taxon>
        <taxon>Pseudomonadati</taxon>
        <taxon>Pseudomonadota</taxon>
        <taxon>Gammaproteobacteria</taxon>
        <taxon>Alteromonadales</taxon>
        <taxon>Alteromonadaceae</taxon>
    </lineage>
</organism>
<dbReference type="RefSeq" id="WP_131259866.1">
    <property type="nucleotide sequence ID" value="NZ_JBHSUS010000001.1"/>
</dbReference>
<evidence type="ECO:0000313" key="2">
    <source>
        <dbReference type="Proteomes" id="UP001596364"/>
    </source>
</evidence>
<name>A0ABW1XN87_9ALTE</name>
<evidence type="ECO:0000313" key="1">
    <source>
        <dbReference type="EMBL" id="MFC6440763.1"/>
    </source>
</evidence>
<sequence length="132" mass="15085">MLFSLIALACAGQAHEISERDSFALQMLHRSDEVYVVRYIDVVKSEYLGADKLSITAEIEQIIKGTQGIGYTIKFERLYDFDYGDVTELIDKRFLVFLEEVEGKSEVNRQDPAAVQAFSQNAYDELMLHQSH</sequence>
<dbReference type="Proteomes" id="UP001596364">
    <property type="component" value="Unassembled WGS sequence"/>
</dbReference>
<keyword evidence="2" id="KW-1185">Reference proteome</keyword>